<dbReference type="Pfam" id="PF09296">
    <property type="entry name" value="NUDIX-like"/>
    <property type="match status" value="1"/>
</dbReference>
<protein>
    <recommendedName>
        <fullName evidence="4">NAD(+) diphosphatase</fullName>
        <ecNumber evidence="4">3.6.1.22</ecNumber>
    </recommendedName>
</protein>
<keyword evidence="7" id="KW-0460">Magnesium</keyword>
<keyword evidence="5" id="KW-0479">Metal-binding</keyword>
<dbReference type="InterPro" id="IPR049734">
    <property type="entry name" value="NudC-like_C"/>
</dbReference>
<dbReference type="InterPro" id="IPR020476">
    <property type="entry name" value="Nudix_hydrolase"/>
</dbReference>
<evidence type="ECO:0000256" key="8">
    <source>
        <dbReference type="ARBA" id="ARBA00023027"/>
    </source>
</evidence>
<dbReference type="PROSITE" id="PS00893">
    <property type="entry name" value="NUDIX_BOX"/>
    <property type="match status" value="1"/>
</dbReference>
<comment type="cofactor">
    <cofactor evidence="1">
        <name>Mg(2+)</name>
        <dbReference type="ChEBI" id="CHEBI:18420"/>
    </cofactor>
</comment>
<dbReference type="InterPro" id="IPR015375">
    <property type="entry name" value="NADH_PPase-like_N"/>
</dbReference>
<reference evidence="13" key="1">
    <citation type="journal article" date="2019" name="Int. J. Syst. Evol. Microbiol.">
        <title>The Global Catalogue of Microorganisms (GCM) 10K type strain sequencing project: providing services to taxonomists for standard genome sequencing and annotation.</title>
        <authorList>
            <consortium name="The Broad Institute Genomics Platform"/>
            <consortium name="The Broad Institute Genome Sequencing Center for Infectious Disease"/>
            <person name="Wu L."/>
            <person name="Ma J."/>
        </authorList>
    </citation>
    <scope>NUCLEOTIDE SEQUENCE [LARGE SCALE GENOMIC DNA]</scope>
    <source>
        <strain evidence="13">CGMCC 1.9106</strain>
    </source>
</reference>
<gene>
    <name evidence="12" type="primary">nudC</name>
    <name evidence="12" type="ORF">ACFQO7_08325</name>
</gene>
<comment type="similarity">
    <text evidence="3">Belongs to the Nudix hydrolase family. NudC subfamily.</text>
</comment>
<dbReference type="InterPro" id="IPR020084">
    <property type="entry name" value="NUDIX_hydrolase_CS"/>
</dbReference>
<sequence length="301" mass="32453">MNETPSATRSDLDRAAFRRADPQWLADAWARGQVVLIGDDGRALIRDDRLVLVGSAQVGTGGPAAEPLFLGVDAGGTAYFAVNSALPEVPGAEPKHLWEVGADLPPRDTALLTQALALVRWHRDHLYAPRSGKPTTVEQGGWVRRDADGDLHFPRTDPAVIMAVHDGVAGPQGRILLGANVVWAGAAKRRYSVLAGFVEAGETAEDAVAREVYEEAGVRVSDIRYHGSQAFPYPRSLMLGFIAVADPAAAPLRTDPDELIDAQWFTREQVARVLDGSDDSFTLPNRSSIAHQLVLTWLRAG</sequence>
<dbReference type="InterPro" id="IPR000086">
    <property type="entry name" value="NUDIX_hydrolase_dom"/>
</dbReference>
<name>A0ABW2GUF2_9ACTN</name>
<dbReference type="SUPFAM" id="SSF55811">
    <property type="entry name" value="Nudix"/>
    <property type="match status" value="1"/>
</dbReference>
<dbReference type="RefSeq" id="WP_376805862.1">
    <property type="nucleotide sequence ID" value="NZ_JBHTAC010000006.1"/>
</dbReference>
<comment type="caution">
    <text evidence="12">The sequence shown here is derived from an EMBL/GenBank/DDBJ whole genome shotgun (WGS) entry which is preliminary data.</text>
</comment>
<evidence type="ECO:0000256" key="7">
    <source>
        <dbReference type="ARBA" id="ARBA00022842"/>
    </source>
</evidence>
<dbReference type="EMBL" id="JBHTAC010000006">
    <property type="protein sequence ID" value="MFC7242485.1"/>
    <property type="molecule type" value="Genomic_DNA"/>
</dbReference>
<evidence type="ECO:0000256" key="3">
    <source>
        <dbReference type="ARBA" id="ARBA00009595"/>
    </source>
</evidence>
<dbReference type="PRINTS" id="PR00502">
    <property type="entry name" value="NUDIXFAMILY"/>
</dbReference>
<dbReference type="PROSITE" id="PS51462">
    <property type="entry name" value="NUDIX"/>
    <property type="match status" value="1"/>
</dbReference>
<evidence type="ECO:0000313" key="12">
    <source>
        <dbReference type="EMBL" id="MFC7242485.1"/>
    </source>
</evidence>
<comment type="cofactor">
    <cofactor evidence="2">
        <name>Zn(2+)</name>
        <dbReference type="ChEBI" id="CHEBI:29105"/>
    </cofactor>
</comment>
<evidence type="ECO:0000256" key="4">
    <source>
        <dbReference type="ARBA" id="ARBA00012381"/>
    </source>
</evidence>
<evidence type="ECO:0000256" key="5">
    <source>
        <dbReference type="ARBA" id="ARBA00022723"/>
    </source>
</evidence>
<evidence type="ECO:0000256" key="1">
    <source>
        <dbReference type="ARBA" id="ARBA00001946"/>
    </source>
</evidence>
<accession>A0ABW2GUF2</accession>
<evidence type="ECO:0000313" key="13">
    <source>
        <dbReference type="Proteomes" id="UP001596392"/>
    </source>
</evidence>
<evidence type="ECO:0000256" key="6">
    <source>
        <dbReference type="ARBA" id="ARBA00022801"/>
    </source>
</evidence>
<organism evidence="12 13">
    <name type="scientific">Catellatospora aurea</name>
    <dbReference type="NCBI Taxonomy" id="1337874"/>
    <lineage>
        <taxon>Bacteria</taxon>
        <taxon>Bacillati</taxon>
        <taxon>Actinomycetota</taxon>
        <taxon>Actinomycetes</taxon>
        <taxon>Micromonosporales</taxon>
        <taxon>Micromonosporaceae</taxon>
        <taxon>Catellatospora</taxon>
    </lineage>
</organism>
<dbReference type="InterPro" id="IPR050241">
    <property type="entry name" value="NAD-cap_RNA_hydrolase_NudC"/>
</dbReference>
<keyword evidence="13" id="KW-1185">Reference proteome</keyword>
<dbReference type="Gene3D" id="3.90.79.10">
    <property type="entry name" value="Nucleoside Triphosphate Pyrophosphohydrolase"/>
    <property type="match status" value="1"/>
</dbReference>
<dbReference type="Proteomes" id="UP001596392">
    <property type="component" value="Unassembled WGS sequence"/>
</dbReference>
<proteinExistence type="inferred from homology"/>
<evidence type="ECO:0000256" key="9">
    <source>
        <dbReference type="ARBA" id="ARBA00023679"/>
    </source>
</evidence>
<dbReference type="CDD" id="cd03429">
    <property type="entry name" value="NUDIX_NADH_pyrophosphatase_Nudt13"/>
    <property type="match status" value="1"/>
</dbReference>
<evidence type="ECO:0000256" key="2">
    <source>
        <dbReference type="ARBA" id="ARBA00001947"/>
    </source>
</evidence>
<dbReference type="Gene3D" id="3.90.79.20">
    <property type="match status" value="1"/>
</dbReference>
<dbReference type="InterPro" id="IPR015797">
    <property type="entry name" value="NUDIX_hydrolase-like_dom_sf"/>
</dbReference>
<keyword evidence="6 10" id="KW-0378">Hydrolase</keyword>
<keyword evidence="8" id="KW-0520">NAD</keyword>
<dbReference type="Pfam" id="PF00293">
    <property type="entry name" value="NUDIX"/>
    <property type="match status" value="1"/>
</dbReference>
<evidence type="ECO:0000259" key="11">
    <source>
        <dbReference type="PROSITE" id="PS51462"/>
    </source>
</evidence>
<dbReference type="PANTHER" id="PTHR42904">
    <property type="entry name" value="NUDIX HYDROLASE, NUDC SUBFAMILY"/>
    <property type="match status" value="1"/>
</dbReference>
<comment type="catalytic activity">
    <reaction evidence="9">
        <text>a 5'-end NAD(+)-phospho-ribonucleoside in mRNA + H2O = a 5'-end phospho-adenosine-phospho-ribonucleoside in mRNA + beta-nicotinamide D-ribonucleotide + 2 H(+)</text>
        <dbReference type="Rhea" id="RHEA:60876"/>
        <dbReference type="Rhea" id="RHEA-COMP:15698"/>
        <dbReference type="Rhea" id="RHEA-COMP:15719"/>
        <dbReference type="ChEBI" id="CHEBI:14649"/>
        <dbReference type="ChEBI" id="CHEBI:15377"/>
        <dbReference type="ChEBI" id="CHEBI:15378"/>
        <dbReference type="ChEBI" id="CHEBI:144029"/>
        <dbReference type="ChEBI" id="CHEBI:144051"/>
    </reaction>
    <physiologicalReaction direction="left-to-right" evidence="9">
        <dbReference type="Rhea" id="RHEA:60877"/>
    </physiologicalReaction>
</comment>
<dbReference type="NCBIfam" id="NF001299">
    <property type="entry name" value="PRK00241.1"/>
    <property type="match status" value="1"/>
</dbReference>
<dbReference type="EC" id="3.6.1.22" evidence="4"/>
<feature type="domain" description="Nudix hydrolase" evidence="11">
    <location>
        <begin position="154"/>
        <end position="287"/>
    </location>
</feature>
<dbReference type="GO" id="GO:0016787">
    <property type="term" value="F:hydrolase activity"/>
    <property type="evidence" value="ECO:0007669"/>
    <property type="project" value="UniProtKB-KW"/>
</dbReference>
<evidence type="ECO:0000256" key="10">
    <source>
        <dbReference type="RuleBase" id="RU003476"/>
    </source>
</evidence>
<dbReference type="PANTHER" id="PTHR42904:SF6">
    <property type="entry name" value="NAD-CAPPED RNA HYDROLASE NUDT12"/>
    <property type="match status" value="1"/>
</dbReference>